<dbReference type="Pfam" id="PF07287">
    <property type="entry name" value="AtuA"/>
    <property type="match status" value="2"/>
</dbReference>
<evidence type="ECO:0000313" key="3">
    <source>
        <dbReference type="EMBL" id="CAG8432787.1"/>
    </source>
</evidence>
<comment type="caution">
    <text evidence="3">The sequence shown here is derived from an EMBL/GenBank/DDBJ whole genome shotgun (WGS) entry which is preliminary data.</text>
</comment>
<sequence length="523" mass="57121">MKAKSNLVRIGCYSAFWGDSVSAATQLIKAKGLDYLVADYLAEVTMGILARRRNQSNQKSSNNEEGKDLGGAGEGGYIAEFISFVLKQNLPDIIKRKIKIVTNAGGLDPLACKLAIESAIQKAGIKEGQIIVAAITGDDILNRKNELKNDFKKFSHIYDNETDSESYPSDKEKEIISLNAYLGAFPIAKALDEGATIVVTGRCVDKCGCQVTGGNFTDWEQSVFSPNGGWINMGYPIIECFSNGEFIVTKPRETGGLVTTSTVGEQMLYEILDPGSYILPDVILDMRNVKLKQIDVNKVLVTGAKGRPPTDSLKLSGIYQDVAHSILLRTRIILAKLKFKDLRNLNVETLGAEHIYGIHARTRDTREVVLNITAVTSMAPGITGRPHPSPCLVHFSCLLPKSKVSAIVTVGNKSPLIVTFDDLAKISEIPESPEIQENFNINNFNILVKIPLIKLAWGRSGDKGDTCNIGIVKRYELPGINGLNFVLTKRGLSSLRIDRQGKTYAQMLLSFKVVAPAGLFAKL</sequence>
<evidence type="ECO:0000259" key="1">
    <source>
        <dbReference type="Pfam" id="PF07287"/>
    </source>
</evidence>
<dbReference type="PANTHER" id="PTHR47708">
    <property type="match status" value="1"/>
</dbReference>
<proteinExistence type="predicted"/>
<dbReference type="InterPro" id="IPR056362">
    <property type="entry name" value="AtuA-like_ferredoxin_dom"/>
</dbReference>
<dbReference type="EMBL" id="CAJVPK010000003">
    <property type="protein sequence ID" value="CAG8432787.1"/>
    <property type="molecule type" value="Genomic_DNA"/>
</dbReference>
<dbReference type="Proteomes" id="UP000789706">
    <property type="component" value="Unassembled WGS sequence"/>
</dbReference>
<accession>A0A9N8UVK7</accession>
<organism evidence="3 4">
    <name type="scientific">Diversispora eburnea</name>
    <dbReference type="NCBI Taxonomy" id="1213867"/>
    <lineage>
        <taxon>Eukaryota</taxon>
        <taxon>Fungi</taxon>
        <taxon>Fungi incertae sedis</taxon>
        <taxon>Mucoromycota</taxon>
        <taxon>Glomeromycotina</taxon>
        <taxon>Glomeromycetes</taxon>
        <taxon>Diversisporales</taxon>
        <taxon>Diversisporaceae</taxon>
        <taxon>Diversispora</taxon>
    </lineage>
</organism>
<dbReference type="PANTHER" id="PTHR47708:SF2">
    <property type="entry name" value="SI:CH73-132F6.5"/>
    <property type="match status" value="1"/>
</dbReference>
<feature type="domain" description="Acyclic terpene utilisation N-terminal" evidence="1">
    <location>
        <begin position="207"/>
        <end position="321"/>
    </location>
</feature>
<dbReference type="AlphaFoldDB" id="A0A9N8UVK7"/>
<dbReference type="OrthoDB" id="10265871at2759"/>
<keyword evidence="4" id="KW-1185">Reference proteome</keyword>
<dbReference type="Pfam" id="PF23544">
    <property type="entry name" value="AtuA_ferredoxin"/>
    <property type="match status" value="1"/>
</dbReference>
<protein>
    <submittedName>
        <fullName evidence="3">520_t:CDS:1</fullName>
    </submittedName>
</protein>
<reference evidence="3" key="1">
    <citation type="submission" date="2021-06" db="EMBL/GenBank/DDBJ databases">
        <authorList>
            <person name="Kallberg Y."/>
            <person name="Tangrot J."/>
            <person name="Rosling A."/>
        </authorList>
    </citation>
    <scope>NUCLEOTIDE SEQUENCE</scope>
    <source>
        <strain evidence="3">AZ414A</strain>
    </source>
</reference>
<gene>
    <name evidence="3" type="ORF">DEBURN_LOCUS115</name>
</gene>
<evidence type="ECO:0000313" key="4">
    <source>
        <dbReference type="Proteomes" id="UP000789706"/>
    </source>
</evidence>
<feature type="domain" description="Acyclic terpene utilisation N-terminal" evidence="1">
    <location>
        <begin position="8"/>
        <end position="205"/>
    </location>
</feature>
<dbReference type="InterPro" id="IPR010839">
    <property type="entry name" value="AtuA_N"/>
</dbReference>
<name>A0A9N8UVK7_9GLOM</name>
<feature type="domain" description="AtuA-like ferredoxin-fold" evidence="2">
    <location>
        <begin position="472"/>
        <end position="513"/>
    </location>
</feature>
<evidence type="ECO:0000259" key="2">
    <source>
        <dbReference type="Pfam" id="PF23544"/>
    </source>
</evidence>